<keyword evidence="3" id="KW-1185">Reference proteome</keyword>
<name>A0A8K0MEK5_9ROSA</name>
<feature type="compositionally biased region" description="Polar residues" evidence="1">
    <location>
        <begin position="188"/>
        <end position="199"/>
    </location>
</feature>
<proteinExistence type="predicted"/>
<dbReference type="Proteomes" id="UP000796880">
    <property type="component" value="Unassembled WGS sequence"/>
</dbReference>
<evidence type="ECO:0000313" key="3">
    <source>
        <dbReference type="Proteomes" id="UP000796880"/>
    </source>
</evidence>
<feature type="compositionally biased region" description="Polar residues" evidence="1">
    <location>
        <begin position="76"/>
        <end position="86"/>
    </location>
</feature>
<gene>
    <name evidence="2" type="ORF">FNV43_RR13057</name>
</gene>
<comment type="caution">
    <text evidence="2">The sequence shown here is derived from an EMBL/GenBank/DDBJ whole genome shotgun (WGS) entry which is preliminary data.</text>
</comment>
<dbReference type="AlphaFoldDB" id="A0A8K0MEK5"/>
<evidence type="ECO:0000313" key="2">
    <source>
        <dbReference type="EMBL" id="KAF3443375.1"/>
    </source>
</evidence>
<evidence type="ECO:0000256" key="1">
    <source>
        <dbReference type="SAM" id="MobiDB-lite"/>
    </source>
</evidence>
<accession>A0A8K0MEK5</accession>
<protein>
    <submittedName>
        <fullName evidence="2">Uncharacterized protein</fullName>
    </submittedName>
</protein>
<reference evidence="2" key="1">
    <citation type="submission" date="2020-03" db="EMBL/GenBank/DDBJ databases">
        <title>A high-quality chromosome-level genome assembly of a woody plant with both climbing and erect habits, Rhamnella rubrinervis.</title>
        <authorList>
            <person name="Lu Z."/>
            <person name="Yang Y."/>
            <person name="Zhu X."/>
            <person name="Sun Y."/>
        </authorList>
    </citation>
    <scope>NUCLEOTIDE SEQUENCE</scope>
    <source>
        <strain evidence="2">BYM</strain>
        <tissue evidence="2">Leaf</tissue>
    </source>
</reference>
<organism evidence="2 3">
    <name type="scientific">Rhamnella rubrinervis</name>
    <dbReference type="NCBI Taxonomy" id="2594499"/>
    <lineage>
        <taxon>Eukaryota</taxon>
        <taxon>Viridiplantae</taxon>
        <taxon>Streptophyta</taxon>
        <taxon>Embryophyta</taxon>
        <taxon>Tracheophyta</taxon>
        <taxon>Spermatophyta</taxon>
        <taxon>Magnoliopsida</taxon>
        <taxon>eudicotyledons</taxon>
        <taxon>Gunneridae</taxon>
        <taxon>Pentapetalae</taxon>
        <taxon>rosids</taxon>
        <taxon>fabids</taxon>
        <taxon>Rosales</taxon>
        <taxon>Rhamnaceae</taxon>
        <taxon>rhamnoid group</taxon>
        <taxon>Rhamneae</taxon>
        <taxon>Rhamnella</taxon>
    </lineage>
</organism>
<dbReference type="EMBL" id="VOIH02000006">
    <property type="protein sequence ID" value="KAF3443375.1"/>
    <property type="molecule type" value="Genomic_DNA"/>
</dbReference>
<feature type="compositionally biased region" description="Polar residues" evidence="1">
    <location>
        <begin position="153"/>
        <end position="165"/>
    </location>
</feature>
<feature type="region of interest" description="Disordered" evidence="1">
    <location>
        <begin position="58"/>
        <end position="199"/>
    </location>
</feature>
<sequence>MKRPYETVQGISFELEVLKKESDDSILLGYSIIRRVVGRKFLGYNLIELDQLATEVGNKPAASPSGVGPSEGVQEAAQSEEVSSPSKGKIGPQPQGELDLERLILGSGNTRPEEENLNSESDKPEEEETRLRKNSTWRGKTQPEEEETRPRENSTCGGMHSTQGKLNLERKNLDPGKAQPGEEESLLRENSTWGGRNSTQRELNLGRKILDSGRVRPEEILRCSAFQRCGSGVSSMSTSSYVPGTSSATSFVIGSKLLTRSRFKFSCFVLLESRRYEGDKMLLSFLYQDG</sequence>